<dbReference type="AlphaFoldDB" id="A0A433QSC3"/>
<protein>
    <submittedName>
        <fullName evidence="1">Uncharacterized protein</fullName>
    </submittedName>
</protein>
<comment type="caution">
    <text evidence="1">The sequence shown here is derived from an EMBL/GenBank/DDBJ whole genome shotgun (WGS) entry which is preliminary data.</text>
</comment>
<organism evidence="1 2">
    <name type="scientific">Jimgerdemannia flammicorona</name>
    <dbReference type="NCBI Taxonomy" id="994334"/>
    <lineage>
        <taxon>Eukaryota</taxon>
        <taxon>Fungi</taxon>
        <taxon>Fungi incertae sedis</taxon>
        <taxon>Mucoromycota</taxon>
        <taxon>Mucoromycotina</taxon>
        <taxon>Endogonomycetes</taxon>
        <taxon>Endogonales</taxon>
        <taxon>Endogonaceae</taxon>
        <taxon>Jimgerdemannia</taxon>
    </lineage>
</organism>
<evidence type="ECO:0000313" key="1">
    <source>
        <dbReference type="EMBL" id="RUS32647.1"/>
    </source>
</evidence>
<reference evidence="1 2" key="1">
    <citation type="journal article" date="2018" name="New Phytol.">
        <title>Phylogenomics of Endogonaceae and evolution of mycorrhizas within Mucoromycota.</title>
        <authorList>
            <person name="Chang Y."/>
            <person name="Desiro A."/>
            <person name="Na H."/>
            <person name="Sandor L."/>
            <person name="Lipzen A."/>
            <person name="Clum A."/>
            <person name="Barry K."/>
            <person name="Grigoriev I.V."/>
            <person name="Martin F.M."/>
            <person name="Stajich J.E."/>
            <person name="Smith M.E."/>
            <person name="Bonito G."/>
            <person name="Spatafora J.W."/>
        </authorList>
    </citation>
    <scope>NUCLEOTIDE SEQUENCE [LARGE SCALE GENOMIC DNA]</scope>
    <source>
        <strain evidence="1 2">AD002</strain>
    </source>
</reference>
<proteinExistence type="predicted"/>
<keyword evidence="2" id="KW-1185">Reference proteome</keyword>
<evidence type="ECO:0000313" key="2">
    <source>
        <dbReference type="Proteomes" id="UP000274822"/>
    </source>
</evidence>
<gene>
    <name evidence="1" type="ORF">BC938DRAFT_474757</name>
</gene>
<accession>A0A433QSC3</accession>
<dbReference type="EMBL" id="RBNJ01001888">
    <property type="protein sequence ID" value="RUS32647.1"/>
    <property type="molecule type" value="Genomic_DNA"/>
</dbReference>
<dbReference type="Proteomes" id="UP000274822">
    <property type="component" value="Unassembled WGS sequence"/>
</dbReference>
<name>A0A433QSC3_9FUNG</name>
<sequence>MATLASICGETMTIKVSPSSEPPVVADTNLHSRPCKLVQVSVLVSNHVWLQLSADDKTRIYTGDMRTHEDIPKIYFSAIGISERSLPTASLVQHRAPQAPCQ</sequence>